<accession>A0A167WM54</accession>
<feature type="compositionally biased region" description="Polar residues" evidence="1">
    <location>
        <begin position="33"/>
        <end position="51"/>
    </location>
</feature>
<gene>
    <name evidence="2" type="ORF">FIBSPDRAFT_876716</name>
</gene>
<dbReference type="EMBL" id="KV417797">
    <property type="protein sequence ID" value="KZP06259.1"/>
    <property type="molecule type" value="Genomic_DNA"/>
</dbReference>
<dbReference type="AlphaFoldDB" id="A0A167WM54"/>
<sequence>MPGLRISQARASQAEPKPGPHNTKPPRAHPTEFATTSTTRNESSGSQQLKTANGRYYHRTTF</sequence>
<evidence type="ECO:0000256" key="1">
    <source>
        <dbReference type="SAM" id="MobiDB-lite"/>
    </source>
</evidence>
<feature type="region of interest" description="Disordered" evidence="1">
    <location>
        <begin position="1"/>
        <end position="62"/>
    </location>
</feature>
<name>A0A167WM54_9AGAM</name>
<evidence type="ECO:0000313" key="2">
    <source>
        <dbReference type="EMBL" id="KZP06259.1"/>
    </source>
</evidence>
<organism evidence="2 3">
    <name type="scientific">Athelia psychrophila</name>
    <dbReference type="NCBI Taxonomy" id="1759441"/>
    <lineage>
        <taxon>Eukaryota</taxon>
        <taxon>Fungi</taxon>
        <taxon>Dikarya</taxon>
        <taxon>Basidiomycota</taxon>
        <taxon>Agaricomycotina</taxon>
        <taxon>Agaricomycetes</taxon>
        <taxon>Agaricomycetidae</taxon>
        <taxon>Atheliales</taxon>
        <taxon>Atheliaceae</taxon>
        <taxon>Athelia</taxon>
    </lineage>
</organism>
<keyword evidence="3" id="KW-1185">Reference proteome</keyword>
<protein>
    <submittedName>
        <fullName evidence="2">Uncharacterized protein</fullName>
    </submittedName>
</protein>
<proteinExistence type="predicted"/>
<evidence type="ECO:0000313" key="3">
    <source>
        <dbReference type="Proteomes" id="UP000076532"/>
    </source>
</evidence>
<reference evidence="2 3" key="1">
    <citation type="journal article" date="2016" name="Mol. Biol. Evol.">
        <title>Comparative Genomics of Early-Diverging Mushroom-Forming Fungi Provides Insights into the Origins of Lignocellulose Decay Capabilities.</title>
        <authorList>
            <person name="Nagy L.G."/>
            <person name="Riley R."/>
            <person name="Tritt A."/>
            <person name="Adam C."/>
            <person name="Daum C."/>
            <person name="Floudas D."/>
            <person name="Sun H."/>
            <person name="Yadav J.S."/>
            <person name="Pangilinan J."/>
            <person name="Larsson K.H."/>
            <person name="Matsuura K."/>
            <person name="Barry K."/>
            <person name="Labutti K."/>
            <person name="Kuo R."/>
            <person name="Ohm R.A."/>
            <person name="Bhattacharya S.S."/>
            <person name="Shirouzu T."/>
            <person name="Yoshinaga Y."/>
            <person name="Martin F.M."/>
            <person name="Grigoriev I.V."/>
            <person name="Hibbett D.S."/>
        </authorList>
    </citation>
    <scope>NUCLEOTIDE SEQUENCE [LARGE SCALE GENOMIC DNA]</scope>
    <source>
        <strain evidence="2 3">CBS 109695</strain>
    </source>
</reference>
<dbReference type="Proteomes" id="UP000076532">
    <property type="component" value="Unassembled WGS sequence"/>
</dbReference>